<dbReference type="PANTHER" id="PTHR36456:SF1">
    <property type="entry name" value="UPF0232 PROTEIN SCO3875"/>
    <property type="match status" value="1"/>
</dbReference>
<dbReference type="GeneID" id="87756387"/>
<evidence type="ECO:0000313" key="1">
    <source>
        <dbReference type="EMBL" id="SDA57623.1"/>
    </source>
</evidence>
<dbReference type="AlphaFoldDB" id="A0A1G5WHR3"/>
<sequence length="292" mass="34062">MSAYRKSSGYLEKASDILKENHRRFMESDGFQYFLFRQKWPSFAGELMARESYIAGASGEVLYVQVTNSVWLSQLTMLKAQILEKIHKDPFGARFTDIRFRIGPKQTKNHPRSTVDPVNRAIAKEKQRMSQPLNESEKQWIDQWVAGHVTDERLGPVFEKLMAGSLKKRKGELAAGYHPCPGCGTLIPPERKVCQDCGRKISIARRNRIIALLKKHPHYGYEMTRQVIPSTYREYAEAHEFLETKLEQAIYDKVNGKENRRRLLALLIHKPMEEITEEEAREKLERLREKKW</sequence>
<dbReference type="Proteomes" id="UP000199689">
    <property type="component" value="Unassembled WGS sequence"/>
</dbReference>
<gene>
    <name evidence="1" type="ORF">SAMN02910343_01385</name>
</gene>
<keyword evidence="2" id="KW-1185">Reference proteome</keyword>
<organism evidence="1 2">
    <name type="scientific">Allisonella histaminiformans</name>
    <dbReference type="NCBI Taxonomy" id="209880"/>
    <lineage>
        <taxon>Bacteria</taxon>
        <taxon>Bacillati</taxon>
        <taxon>Bacillota</taxon>
        <taxon>Negativicutes</taxon>
        <taxon>Veillonellales</taxon>
        <taxon>Veillonellaceae</taxon>
        <taxon>Allisonella</taxon>
    </lineage>
</organism>
<dbReference type="RefSeq" id="WP_091365219.1">
    <property type="nucleotide sequence ID" value="NZ_FMXA01000021.1"/>
</dbReference>
<reference evidence="1 2" key="1">
    <citation type="submission" date="2016-10" db="EMBL/GenBank/DDBJ databases">
        <authorList>
            <person name="de Groot N.N."/>
        </authorList>
    </citation>
    <scope>NUCLEOTIDE SEQUENCE [LARGE SCALE GENOMIC DNA]</scope>
    <source>
        <strain evidence="1 2">DSM 15230</strain>
    </source>
</reference>
<dbReference type="Pfam" id="PF05258">
    <property type="entry name" value="DciA"/>
    <property type="match status" value="1"/>
</dbReference>
<protein>
    <recommendedName>
        <fullName evidence="3">DUF721 domain-containing protein</fullName>
    </recommendedName>
</protein>
<dbReference type="PANTHER" id="PTHR36456">
    <property type="entry name" value="UPF0232 PROTEIN SCO3875"/>
    <property type="match status" value="1"/>
</dbReference>
<proteinExistence type="predicted"/>
<dbReference type="EMBL" id="FMXA01000021">
    <property type="protein sequence ID" value="SDA57623.1"/>
    <property type="molecule type" value="Genomic_DNA"/>
</dbReference>
<name>A0A1G5WHR3_9FIRM</name>
<evidence type="ECO:0008006" key="3">
    <source>
        <dbReference type="Google" id="ProtNLM"/>
    </source>
</evidence>
<evidence type="ECO:0000313" key="2">
    <source>
        <dbReference type="Proteomes" id="UP000199689"/>
    </source>
</evidence>
<accession>A0A1G5WHR3</accession>
<dbReference type="InterPro" id="IPR007922">
    <property type="entry name" value="DciA-like"/>
</dbReference>
<dbReference type="OrthoDB" id="46633at2"/>